<dbReference type="WBParaSite" id="JU765_v2.g14421.t2">
    <property type="protein sequence ID" value="JU765_v2.g14421.t2"/>
    <property type="gene ID" value="JU765_v2.g14421"/>
</dbReference>
<proteinExistence type="predicted"/>
<accession>A0AC34QAD5</accession>
<protein>
    <submittedName>
        <fullName evidence="2">PH domain-containing protein</fullName>
    </submittedName>
</protein>
<evidence type="ECO:0000313" key="1">
    <source>
        <dbReference type="Proteomes" id="UP000887576"/>
    </source>
</evidence>
<evidence type="ECO:0000313" key="2">
    <source>
        <dbReference type="WBParaSite" id="JU765_v2.g14421.t2"/>
    </source>
</evidence>
<reference evidence="2" key="1">
    <citation type="submission" date="2022-11" db="UniProtKB">
        <authorList>
            <consortium name="WormBaseParasite"/>
        </authorList>
    </citation>
    <scope>IDENTIFICATION</scope>
</reference>
<dbReference type="Proteomes" id="UP000887576">
    <property type="component" value="Unplaced"/>
</dbReference>
<sequence>MGEPIRESPGIVAIYPTTERKGRAKQVHLMLRTLSLEIHKSAKDLKNNKAPKHRIDLADLFNICIDHEANQIKNECISLMTGDATYFLLPADSESTLDDWFGLLMDRVRDARSQKLMRPVFREEFFEAAWDVNIVKRPKLRKDCSRTEKVDDLVDKVAGISGRKRLCVSPTCFLLFKMGVSATPDQDQPFDKESYTELPVSL</sequence>
<organism evidence="1 2">
    <name type="scientific">Panagrolaimus sp. JU765</name>
    <dbReference type="NCBI Taxonomy" id="591449"/>
    <lineage>
        <taxon>Eukaryota</taxon>
        <taxon>Metazoa</taxon>
        <taxon>Ecdysozoa</taxon>
        <taxon>Nematoda</taxon>
        <taxon>Chromadorea</taxon>
        <taxon>Rhabditida</taxon>
        <taxon>Tylenchina</taxon>
        <taxon>Panagrolaimomorpha</taxon>
        <taxon>Panagrolaimoidea</taxon>
        <taxon>Panagrolaimidae</taxon>
        <taxon>Panagrolaimus</taxon>
    </lineage>
</organism>
<name>A0AC34QAD5_9BILA</name>